<gene>
    <name evidence="1" type="ORF">F4821DRAFT_243535</name>
</gene>
<dbReference type="Proteomes" id="UP001497680">
    <property type="component" value="Unassembled WGS sequence"/>
</dbReference>
<name>A0ACC0CUI3_9PEZI</name>
<comment type="caution">
    <text evidence="1">The sequence shown here is derived from an EMBL/GenBank/DDBJ whole genome shotgun (WGS) entry which is preliminary data.</text>
</comment>
<organism evidence="1 2">
    <name type="scientific">Hypoxylon rubiginosum</name>
    <dbReference type="NCBI Taxonomy" id="110542"/>
    <lineage>
        <taxon>Eukaryota</taxon>
        <taxon>Fungi</taxon>
        <taxon>Dikarya</taxon>
        <taxon>Ascomycota</taxon>
        <taxon>Pezizomycotina</taxon>
        <taxon>Sordariomycetes</taxon>
        <taxon>Xylariomycetidae</taxon>
        <taxon>Xylariales</taxon>
        <taxon>Hypoxylaceae</taxon>
        <taxon>Hypoxylon</taxon>
    </lineage>
</organism>
<evidence type="ECO:0000313" key="1">
    <source>
        <dbReference type="EMBL" id="KAI6084120.1"/>
    </source>
</evidence>
<reference evidence="1 2" key="1">
    <citation type="journal article" date="2022" name="New Phytol.">
        <title>Ecological generalism drives hyperdiversity of secondary metabolite gene clusters in xylarialean endophytes.</title>
        <authorList>
            <person name="Franco M.E.E."/>
            <person name="Wisecaver J.H."/>
            <person name="Arnold A.E."/>
            <person name="Ju Y.M."/>
            <person name="Slot J.C."/>
            <person name="Ahrendt S."/>
            <person name="Moore L.P."/>
            <person name="Eastman K.E."/>
            <person name="Scott K."/>
            <person name="Konkel Z."/>
            <person name="Mondo S.J."/>
            <person name="Kuo A."/>
            <person name="Hayes R.D."/>
            <person name="Haridas S."/>
            <person name="Andreopoulos B."/>
            <person name="Riley R."/>
            <person name="LaButti K."/>
            <person name="Pangilinan J."/>
            <person name="Lipzen A."/>
            <person name="Amirebrahimi M."/>
            <person name="Yan J."/>
            <person name="Adam C."/>
            <person name="Keymanesh K."/>
            <person name="Ng V."/>
            <person name="Louie K."/>
            <person name="Northen T."/>
            <person name="Drula E."/>
            <person name="Henrissat B."/>
            <person name="Hsieh H.M."/>
            <person name="Youens-Clark K."/>
            <person name="Lutzoni F."/>
            <person name="Miadlikowska J."/>
            <person name="Eastwood D.C."/>
            <person name="Hamelin R.C."/>
            <person name="Grigoriev I.V."/>
            <person name="U'Ren J.M."/>
        </authorList>
    </citation>
    <scope>NUCLEOTIDE SEQUENCE [LARGE SCALE GENOMIC DNA]</scope>
    <source>
        <strain evidence="1 2">ER1909</strain>
    </source>
</reference>
<proteinExistence type="predicted"/>
<keyword evidence="2" id="KW-1185">Reference proteome</keyword>
<dbReference type="EMBL" id="MU394342">
    <property type="protein sequence ID" value="KAI6084120.1"/>
    <property type="molecule type" value="Genomic_DNA"/>
</dbReference>
<protein>
    <submittedName>
        <fullName evidence="1">NAD(P)-binding protein</fullName>
    </submittedName>
</protein>
<evidence type="ECO:0000313" key="2">
    <source>
        <dbReference type="Proteomes" id="UP001497680"/>
    </source>
</evidence>
<accession>A0ACC0CUI3</accession>
<sequence length="395" mass="43779">MAPIRVALIGLSSSATTSWAAEGHLPYLQSPRGSSHYTIVALLNSSVSAAEAAQEYFKLPSNVKAYGSPDALAGDSDVDLVVCCTRVDTHGLTTGPSLRAGKAVYIEWPLVEDYEEAVTLTGDKRIDNSIIGLQGRVSPIVLKLKEILQSGRIGRVLSSDIRAYGNLLPRDSLPDGLSYFADRKVGGSHITIAYGHTIDYVHDVLGEFASFQSRMQIQRPVVKILGGNHSSGPKEMQTDVPDFLAIHGKLVKGKVDINIAEDATLSFTYRTGQQFKGTPGFVWTINGERGEIMVTANGAYIHSDSYREPIEIQVHDHASDEVTNVEWDWQDWQKELPYRSRIVAELYERYAHWWENGKPAGDLPEGKEFPRLHDAVARMKEFDELFKRYDAQKSG</sequence>